<dbReference type="Proteomes" id="UP000250321">
    <property type="component" value="Unassembled WGS sequence"/>
</dbReference>
<protein>
    <submittedName>
        <fullName evidence="1">Uncharacterized protein</fullName>
    </submittedName>
</protein>
<comment type="caution">
    <text evidence="1">The sequence shown here is derived from an EMBL/GenBank/DDBJ whole genome shotgun (WGS) entry which is preliminary data.</text>
</comment>
<name>A0A314YWV1_PRUYE</name>
<keyword evidence="2" id="KW-1185">Reference proteome</keyword>
<accession>A0A314YWV1</accession>
<gene>
    <name evidence="1" type="ORF">Pyn_10201</name>
</gene>
<reference evidence="1 2" key="1">
    <citation type="submission" date="2018-02" db="EMBL/GenBank/DDBJ databases">
        <title>Draft genome of wild Prunus yedoensis var. nudiflora.</title>
        <authorList>
            <person name="Baek S."/>
            <person name="Kim J.-H."/>
            <person name="Choi K."/>
            <person name="Kim G.-B."/>
            <person name="Cho A."/>
            <person name="Jang H."/>
            <person name="Shin C.-H."/>
            <person name="Yu H.-J."/>
            <person name="Mun J.-H."/>
        </authorList>
    </citation>
    <scope>NUCLEOTIDE SEQUENCE [LARGE SCALE GENOMIC DNA]</scope>
    <source>
        <strain evidence="2">cv. Jeju island</strain>
        <tissue evidence="1">Leaf</tissue>
    </source>
</reference>
<proteinExistence type="predicted"/>
<sequence length="101" mass="11247">MHRGEPPKSSGKDFLISPRVKCKEILQAILTCCLTFCVQRVVHNAGFSYINGHGLLHGCISQRTKASLFLVLFDSVSFTYAIARLRVEIEKETHACDVPVV</sequence>
<evidence type="ECO:0000313" key="2">
    <source>
        <dbReference type="Proteomes" id="UP000250321"/>
    </source>
</evidence>
<dbReference type="EMBL" id="PJQY01000625">
    <property type="protein sequence ID" value="PQQ09328.1"/>
    <property type="molecule type" value="Genomic_DNA"/>
</dbReference>
<evidence type="ECO:0000313" key="1">
    <source>
        <dbReference type="EMBL" id="PQQ09328.1"/>
    </source>
</evidence>
<organism evidence="1 2">
    <name type="scientific">Prunus yedoensis var. nudiflora</name>
    <dbReference type="NCBI Taxonomy" id="2094558"/>
    <lineage>
        <taxon>Eukaryota</taxon>
        <taxon>Viridiplantae</taxon>
        <taxon>Streptophyta</taxon>
        <taxon>Embryophyta</taxon>
        <taxon>Tracheophyta</taxon>
        <taxon>Spermatophyta</taxon>
        <taxon>Magnoliopsida</taxon>
        <taxon>eudicotyledons</taxon>
        <taxon>Gunneridae</taxon>
        <taxon>Pentapetalae</taxon>
        <taxon>rosids</taxon>
        <taxon>fabids</taxon>
        <taxon>Rosales</taxon>
        <taxon>Rosaceae</taxon>
        <taxon>Amygdaloideae</taxon>
        <taxon>Amygdaleae</taxon>
        <taxon>Prunus</taxon>
    </lineage>
</organism>
<dbReference type="AlphaFoldDB" id="A0A314YWV1"/>